<organism evidence="2 3">
    <name type="scientific">Salvia divinorum</name>
    <name type="common">Maria pastora</name>
    <name type="synonym">Diviner's sage</name>
    <dbReference type="NCBI Taxonomy" id="28513"/>
    <lineage>
        <taxon>Eukaryota</taxon>
        <taxon>Viridiplantae</taxon>
        <taxon>Streptophyta</taxon>
        <taxon>Embryophyta</taxon>
        <taxon>Tracheophyta</taxon>
        <taxon>Spermatophyta</taxon>
        <taxon>Magnoliopsida</taxon>
        <taxon>eudicotyledons</taxon>
        <taxon>Gunneridae</taxon>
        <taxon>Pentapetalae</taxon>
        <taxon>asterids</taxon>
        <taxon>lamiids</taxon>
        <taxon>Lamiales</taxon>
        <taxon>Lamiaceae</taxon>
        <taxon>Nepetoideae</taxon>
        <taxon>Mentheae</taxon>
        <taxon>Salviinae</taxon>
        <taxon>Salvia</taxon>
        <taxon>Salvia subgen. Calosphace</taxon>
    </lineage>
</organism>
<comment type="caution">
    <text evidence="2">The sequence shown here is derived from an EMBL/GenBank/DDBJ whole genome shotgun (WGS) entry which is preliminary data.</text>
</comment>
<dbReference type="AlphaFoldDB" id="A0ABD1HDX4"/>
<evidence type="ECO:0000256" key="1">
    <source>
        <dbReference type="SAM" id="MobiDB-lite"/>
    </source>
</evidence>
<evidence type="ECO:0000313" key="2">
    <source>
        <dbReference type="EMBL" id="KAL1553463.1"/>
    </source>
</evidence>
<evidence type="ECO:0000313" key="3">
    <source>
        <dbReference type="Proteomes" id="UP001567538"/>
    </source>
</evidence>
<feature type="region of interest" description="Disordered" evidence="1">
    <location>
        <begin position="25"/>
        <end position="62"/>
    </location>
</feature>
<dbReference type="Proteomes" id="UP001567538">
    <property type="component" value="Unassembled WGS sequence"/>
</dbReference>
<sequence>MASPVSNDRRLSLSAFVNWINSQLSSPPVEELSSRLASEKQRRLPPTYGVERSDNSLADSASNGPLSRLLLRNAAIAVTGQSASSLPAPRVSSVVGVAVVVRLLGQSRLIPKLSGAEIGTRVVKSPIAEVENAWRSRKDWERMRGGYVERQLSFS</sequence>
<gene>
    <name evidence="2" type="ORF">AAHA92_14136</name>
</gene>
<reference evidence="2 3" key="1">
    <citation type="submission" date="2024-06" db="EMBL/GenBank/DDBJ databases">
        <title>A chromosome level genome sequence of Diviner's sage (Salvia divinorum).</title>
        <authorList>
            <person name="Ford S.A."/>
            <person name="Ro D.-K."/>
            <person name="Ness R.W."/>
            <person name="Phillips M.A."/>
        </authorList>
    </citation>
    <scope>NUCLEOTIDE SEQUENCE [LARGE SCALE GENOMIC DNA]</scope>
    <source>
        <strain evidence="2">SAF-2024a</strain>
        <tissue evidence="2">Leaf</tissue>
    </source>
</reference>
<name>A0ABD1HDX4_SALDI</name>
<proteinExistence type="predicted"/>
<accession>A0ABD1HDX4</accession>
<dbReference type="EMBL" id="JBEAFC010000006">
    <property type="protein sequence ID" value="KAL1553463.1"/>
    <property type="molecule type" value="Genomic_DNA"/>
</dbReference>
<keyword evidence="3" id="KW-1185">Reference proteome</keyword>
<protein>
    <submittedName>
        <fullName evidence="2">Uncharacterized protein</fullName>
    </submittedName>
</protein>